<accession>A0A401LE25</accession>
<evidence type="ECO:0000256" key="2">
    <source>
        <dbReference type="ARBA" id="ARBA00004141"/>
    </source>
</evidence>
<keyword evidence="11" id="KW-0902">Two-component regulatory system</keyword>
<dbReference type="Gene3D" id="3.30.450.40">
    <property type="match status" value="1"/>
</dbReference>
<dbReference type="EMBL" id="BHVZ01000004">
    <property type="protein sequence ID" value="GCB29827.1"/>
    <property type="molecule type" value="Genomic_DNA"/>
</dbReference>
<feature type="transmembrane region" description="Helical" evidence="13">
    <location>
        <begin position="70"/>
        <end position="91"/>
    </location>
</feature>
<comment type="caution">
    <text evidence="15">The sequence shown here is derived from an EMBL/GenBank/DDBJ whole genome shotgun (WGS) entry which is preliminary data.</text>
</comment>
<keyword evidence="12 13" id="KW-0472">Membrane</keyword>
<evidence type="ECO:0000256" key="9">
    <source>
        <dbReference type="ARBA" id="ARBA00022840"/>
    </source>
</evidence>
<dbReference type="GO" id="GO:0005886">
    <property type="term" value="C:plasma membrane"/>
    <property type="evidence" value="ECO:0007669"/>
    <property type="project" value="TreeGrafter"/>
</dbReference>
<protein>
    <recommendedName>
        <fullName evidence="3">histidine kinase</fullName>
        <ecNumber evidence="3">2.7.13.3</ecNumber>
    </recommendedName>
</protein>
<keyword evidence="16" id="KW-1185">Reference proteome</keyword>
<dbReference type="InterPro" id="IPR036097">
    <property type="entry name" value="HisK_dim/P_sf"/>
</dbReference>
<gene>
    <name evidence="15" type="ORF">KGMB03357_14880</name>
</gene>
<feature type="transmembrane region" description="Helical" evidence="13">
    <location>
        <begin position="21"/>
        <end position="41"/>
    </location>
</feature>
<evidence type="ECO:0000259" key="14">
    <source>
        <dbReference type="PROSITE" id="PS50109"/>
    </source>
</evidence>
<keyword evidence="10 13" id="KW-1133">Transmembrane helix</keyword>
<evidence type="ECO:0000256" key="12">
    <source>
        <dbReference type="ARBA" id="ARBA00023136"/>
    </source>
</evidence>
<evidence type="ECO:0000256" key="8">
    <source>
        <dbReference type="ARBA" id="ARBA00022777"/>
    </source>
</evidence>
<dbReference type="InterPro" id="IPR005467">
    <property type="entry name" value="His_kinase_dom"/>
</dbReference>
<keyword evidence="5" id="KW-0808">Transferase</keyword>
<dbReference type="Proteomes" id="UP000287361">
    <property type="component" value="Unassembled WGS sequence"/>
</dbReference>
<dbReference type="InterPro" id="IPR038318">
    <property type="entry name" value="KdpD_sf"/>
</dbReference>
<evidence type="ECO:0000256" key="3">
    <source>
        <dbReference type="ARBA" id="ARBA00012438"/>
    </source>
</evidence>
<dbReference type="OrthoDB" id="9806130at2"/>
<dbReference type="CDD" id="cd00082">
    <property type="entry name" value="HisKA"/>
    <property type="match status" value="1"/>
</dbReference>
<evidence type="ECO:0000313" key="15">
    <source>
        <dbReference type="EMBL" id="GCB29827.1"/>
    </source>
</evidence>
<dbReference type="Pfam" id="PF13493">
    <property type="entry name" value="DUF4118"/>
    <property type="match status" value="1"/>
</dbReference>
<dbReference type="InterPro" id="IPR003594">
    <property type="entry name" value="HATPase_dom"/>
</dbReference>
<dbReference type="InterPro" id="IPR029016">
    <property type="entry name" value="GAF-like_dom_sf"/>
</dbReference>
<dbReference type="EC" id="2.7.13.3" evidence="3"/>
<keyword evidence="6 13" id="KW-0812">Transmembrane</keyword>
<evidence type="ECO:0000256" key="6">
    <source>
        <dbReference type="ARBA" id="ARBA00022692"/>
    </source>
</evidence>
<dbReference type="PROSITE" id="PS50109">
    <property type="entry name" value="HIS_KIN"/>
    <property type="match status" value="1"/>
</dbReference>
<proteinExistence type="predicted"/>
<keyword evidence="4" id="KW-0597">Phosphoprotein</keyword>
<dbReference type="PANTHER" id="PTHR45569">
    <property type="entry name" value="SENSOR PROTEIN KDPD"/>
    <property type="match status" value="1"/>
</dbReference>
<comment type="subcellular location">
    <subcellularLocation>
        <location evidence="2">Membrane</location>
        <topology evidence="2">Multi-pass membrane protein</topology>
    </subcellularLocation>
</comment>
<dbReference type="GeneID" id="86194494"/>
<feature type="domain" description="Histidine kinase" evidence="14">
    <location>
        <begin position="298"/>
        <end position="513"/>
    </location>
</feature>
<evidence type="ECO:0000256" key="4">
    <source>
        <dbReference type="ARBA" id="ARBA00022553"/>
    </source>
</evidence>
<dbReference type="Gene3D" id="1.20.120.620">
    <property type="entry name" value="Backbone structure of the membrane domain of e. Coli histidine kinase receptor kdpd"/>
    <property type="match status" value="1"/>
</dbReference>
<reference evidence="15 16" key="1">
    <citation type="submission" date="2018-10" db="EMBL/GenBank/DDBJ databases">
        <title>Draft Genome Sequence of Anaerotignum sp. KCTC 15736.</title>
        <authorList>
            <person name="Choi S.H."/>
            <person name="Kim J.S."/>
            <person name="Kang S.W."/>
            <person name="Lee J.S."/>
            <person name="Park S.H."/>
        </authorList>
    </citation>
    <scope>NUCLEOTIDE SEQUENCE [LARGE SCALE GENOMIC DNA]</scope>
    <source>
        <strain evidence="15 16">KCTC 15736</strain>
    </source>
</reference>
<dbReference type="Pfam" id="PF02518">
    <property type="entry name" value="HATPase_c"/>
    <property type="match status" value="1"/>
</dbReference>
<evidence type="ECO:0000313" key="16">
    <source>
        <dbReference type="Proteomes" id="UP000287361"/>
    </source>
</evidence>
<evidence type="ECO:0000256" key="5">
    <source>
        <dbReference type="ARBA" id="ARBA00022679"/>
    </source>
</evidence>
<dbReference type="Pfam" id="PF00512">
    <property type="entry name" value="HisKA"/>
    <property type="match status" value="1"/>
</dbReference>
<name>A0A401LE25_9FIRM</name>
<dbReference type="InterPro" id="IPR025201">
    <property type="entry name" value="KdpD_TM"/>
</dbReference>
<evidence type="ECO:0000256" key="11">
    <source>
        <dbReference type="ARBA" id="ARBA00023012"/>
    </source>
</evidence>
<dbReference type="Gene3D" id="1.10.287.130">
    <property type="match status" value="1"/>
</dbReference>
<feature type="transmembrane region" description="Helical" evidence="13">
    <location>
        <begin position="47"/>
        <end position="63"/>
    </location>
</feature>
<dbReference type="SUPFAM" id="SSF47384">
    <property type="entry name" value="Homodimeric domain of signal transducing histidine kinase"/>
    <property type="match status" value="1"/>
</dbReference>
<dbReference type="GO" id="GO:0005524">
    <property type="term" value="F:ATP binding"/>
    <property type="evidence" value="ECO:0007669"/>
    <property type="project" value="UniProtKB-KW"/>
</dbReference>
<dbReference type="InterPro" id="IPR052023">
    <property type="entry name" value="Histidine_kinase_KdpD"/>
</dbReference>
<evidence type="ECO:0000256" key="13">
    <source>
        <dbReference type="SAM" id="Phobius"/>
    </source>
</evidence>
<dbReference type="PANTHER" id="PTHR45569:SF1">
    <property type="entry name" value="SENSOR PROTEIN KDPD"/>
    <property type="match status" value="1"/>
</dbReference>
<dbReference type="GO" id="GO:0000155">
    <property type="term" value="F:phosphorelay sensor kinase activity"/>
    <property type="evidence" value="ECO:0007669"/>
    <property type="project" value="InterPro"/>
</dbReference>
<dbReference type="AlphaFoldDB" id="A0A401LE25"/>
<evidence type="ECO:0000256" key="10">
    <source>
        <dbReference type="ARBA" id="ARBA00022989"/>
    </source>
</evidence>
<dbReference type="Gene3D" id="3.30.565.10">
    <property type="entry name" value="Histidine kinase-like ATPase, C-terminal domain"/>
    <property type="match status" value="1"/>
</dbReference>
<organism evidence="15 16">
    <name type="scientific">Anaerotignum faecicola</name>
    <dbReference type="NCBI Taxonomy" id="2358141"/>
    <lineage>
        <taxon>Bacteria</taxon>
        <taxon>Bacillati</taxon>
        <taxon>Bacillota</taxon>
        <taxon>Clostridia</taxon>
        <taxon>Lachnospirales</taxon>
        <taxon>Anaerotignaceae</taxon>
        <taxon>Anaerotignum</taxon>
    </lineage>
</organism>
<sequence length="519" mass="57178">MKKRIKRTLNNFNAAALFQDFIRTAAVYLVATCLALCLNGAEVLNENIFGVYMLAVALISYMTSGYFWGVIASIGGVIGVNFFFTFPYFALNFSITGYPITFSIMLLMSILTSFVTAKVKMAALLSAAGKKRAETLTEMSKAILSASDVDTIIDISAKYFSETNQCSVILYVDQPLKPLKQSICTLRDEDERILYSFLEKQVAQRAYDTQNPVGAEIEDGTQNCKGTYFPIITEDKIYGVVGFLFDETKLLIDDTFSFINVMISQTILALQRQQARKKAQEILLETEKEKMRSNLLRAVSHDLRTPLTGIIGAATTLLENGTQIASEDSRRMLMDIQHDAEWLIHMVENLLSVTKITGGTTNLKKQDEIIEEIVGEAVGRIRKRFPDSVVNVSVPEEMLIVPMDATLIEQVLINLMENAIRHSGSTAPIGVKVSRKKSGAVFTISDNGKGIDPSRIPDIFDGKTQHGSSDSSRGIGIGLSICKSIILAHDGKIFAKNNLNGGASFTFVLPMKGESDYAQ</sequence>
<dbReference type="InterPro" id="IPR036890">
    <property type="entry name" value="HATPase_C_sf"/>
</dbReference>
<dbReference type="SMART" id="SM00388">
    <property type="entry name" value="HisKA"/>
    <property type="match status" value="1"/>
</dbReference>
<keyword evidence="9" id="KW-0067">ATP-binding</keyword>
<dbReference type="InterPro" id="IPR004358">
    <property type="entry name" value="Sig_transdc_His_kin-like_C"/>
</dbReference>
<dbReference type="SMART" id="SM00387">
    <property type="entry name" value="HATPase_c"/>
    <property type="match status" value="1"/>
</dbReference>
<dbReference type="InterPro" id="IPR003661">
    <property type="entry name" value="HisK_dim/P_dom"/>
</dbReference>
<keyword evidence="8" id="KW-0418">Kinase</keyword>
<dbReference type="CDD" id="cd00075">
    <property type="entry name" value="HATPase"/>
    <property type="match status" value="1"/>
</dbReference>
<evidence type="ECO:0000256" key="7">
    <source>
        <dbReference type="ARBA" id="ARBA00022741"/>
    </source>
</evidence>
<keyword evidence="7" id="KW-0547">Nucleotide-binding</keyword>
<dbReference type="SUPFAM" id="SSF55874">
    <property type="entry name" value="ATPase domain of HSP90 chaperone/DNA topoisomerase II/histidine kinase"/>
    <property type="match status" value="1"/>
</dbReference>
<comment type="catalytic activity">
    <reaction evidence="1">
        <text>ATP + protein L-histidine = ADP + protein N-phospho-L-histidine.</text>
        <dbReference type="EC" id="2.7.13.3"/>
    </reaction>
</comment>
<evidence type="ECO:0000256" key="1">
    <source>
        <dbReference type="ARBA" id="ARBA00000085"/>
    </source>
</evidence>
<dbReference type="RefSeq" id="WP_016408428.1">
    <property type="nucleotide sequence ID" value="NZ_DAVZTY010000095.1"/>
</dbReference>
<dbReference type="PRINTS" id="PR00344">
    <property type="entry name" value="BCTRLSENSOR"/>
</dbReference>